<evidence type="ECO:0000313" key="1">
    <source>
        <dbReference type="EMBL" id="CAF1322824.1"/>
    </source>
</evidence>
<dbReference type="AlphaFoldDB" id="A0A815ZSA3"/>
<sequence>DTTLIFRILKEKQIESWYDFRTSITNLEKDSEQKYENIEESRTKILDDFRQIIEDIDNEMDKYFSSACRPKAKCVVERIPQFKEATAVGAYYSSASFDGKTPGTLFVNLRNIDEIVKFKMYTLAYHEAVPGHHFQRSVAQSLKHLPLFRRLMGFTAYTEGWALYTEQLAAEEGFHKSWYSYLGYLDAQLFRSCRLVVDTGIHWKRWSREQAIDYLVENTCLKKGKIITDVERYFVYPGQACSYMIGCQVILSLREKAQKGLGDKFDLKQFHDAVLLNGSLPLNMLENIIDEFIKTKTENM</sequence>
<evidence type="ECO:0000313" key="2">
    <source>
        <dbReference type="EMBL" id="CAF1586847.1"/>
    </source>
</evidence>
<dbReference type="PANTHER" id="PTHR33361:SF2">
    <property type="entry name" value="DUF885 DOMAIN-CONTAINING PROTEIN"/>
    <property type="match status" value="1"/>
</dbReference>
<feature type="non-terminal residue" evidence="2">
    <location>
        <position position="1"/>
    </location>
</feature>
<dbReference type="Proteomes" id="UP000663870">
    <property type="component" value="Unassembled WGS sequence"/>
</dbReference>
<gene>
    <name evidence="2" type="ORF">JXQ802_LOCUS46811</name>
    <name evidence="1" type="ORF">PYM288_LOCUS31002</name>
</gene>
<name>A0A815ZSA3_9BILA</name>
<protein>
    <recommendedName>
        <fullName evidence="4">DUF885 domain-containing protein</fullName>
    </recommendedName>
</protein>
<dbReference type="Pfam" id="PF05960">
    <property type="entry name" value="DUF885"/>
    <property type="match status" value="1"/>
</dbReference>
<dbReference type="Proteomes" id="UP000663854">
    <property type="component" value="Unassembled WGS sequence"/>
</dbReference>
<comment type="caution">
    <text evidence="2">The sequence shown here is derived from an EMBL/GenBank/DDBJ whole genome shotgun (WGS) entry which is preliminary data.</text>
</comment>
<proteinExistence type="predicted"/>
<dbReference type="EMBL" id="CAJNOL010004375">
    <property type="protein sequence ID" value="CAF1586847.1"/>
    <property type="molecule type" value="Genomic_DNA"/>
</dbReference>
<organism evidence="2 3">
    <name type="scientific">Rotaria sordida</name>
    <dbReference type="NCBI Taxonomy" id="392033"/>
    <lineage>
        <taxon>Eukaryota</taxon>
        <taxon>Metazoa</taxon>
        <taxon>Spiralia</taxon>
        <taxon>Gnathifera</taxon>
        <taxon>Rotifera</taxon>
        <taxon>Eurotatoria</taxon>
        <taxon>Bdelloidea</taxon>
        <taxon>Philodinida</taxon>
        <taxon>Philodinidae</taxon>
        <taxon>Rotaria</taxon>
    </lineage>
</organism>
<reference evidence="2" key="1">
    <citation type="submission" date="2021-02" db="EMBL/GenBank/DDBJ databases">
        <authorList>
            <person name="Nowell W R."/>
        </authorList>
    </citation>
    <scope>NUCLEOTIDE SEQUENCE</scope>
</reference>
<dbReference type="InterPro" id="IPR010281">
    <property type="entry name" value="DUF885"/>
</dbReference>
<evidence type="ECO:0008006" key="4">
    <source>
        <dbReference type="Google" id="ProtNLM"/>
    </source>
</evidence>
<dbReference type="PANTHER" id="PTHR33361">
    <property type="entry name" value="GLR0591 PROTEIN"/>
    <property type="match status" value="1"/>
</dbReference>
<evidence type="ECO:0000313" key="3">
    <source>
        <dbReference type="Proteomes" id="UP000663870"/>
    </source>
</evidence>
<keyword evidence="3" id="KW-1185">Reference proteome</keyword>
<dbReference type="EMBL" id="CAJNOH010003085">
    <property type="protein sequence ID" value="CAF1322824.1"/>
    <property type="molecule type" value="Genomic_DNA"/>
</dbReference>
<accession>A0A815ZSA3</accession>